<dbReference type="AlphaFoldDB" id="A0A9W7F0A5"/>
<feature type="binding site" evidence="8">
    <location>
        <begin position="323"/>
        <end position="324"/>
    </location>
    <ligand>
        <name>substrate</name>
    </ligand>
</feature>
<dbReference type="OrthoDB" id="10263760at2759"/>
<dbReference type="InterPro" id="IPR008927">
    <property type="entry name" value="6-PGluconate_DH-like_C_sf"/>
</dbReference>
<dbReference type="InterPro" id="IPR011128">
    <property type="entry name" value="G3P_DH_NAD-dep_N"/>
</dbReference>
<evidence type="ECO:0000256" key="9">
    <source>
        <dbReference type="PIRSR" id="PIRSR000114-3"/>
    </source>
</evidence>
<evidence type="ECO:0000256" key="2">
    <source>
        <dbReference type="ARBA" id="ARBA00023002"/>
    </source>
</evidence>
<evidence type="ECO:0000256" key="3">
    <source>
        <dbReference type="ARBA" id="ARBA00023027"/>
    </source>
</evidence>
<feature type="domain" description="Glycerol-3-phosphate dehydrogenase NAD-dependent C-terminal" evidence="14">
    <location>
        <begin position="248"/>
        <end position="392"/>
    </location>
</feature>
<dbReference type="Gene3D" id="3.40.50.720">
    <property type="entry name" value="NAD(P)-binding Rossmann-like Domain"/>
    <property type="match status" value="1"/>
</dbReference>
<dbReference type="NCBIfam" id="NF000942">
    <property type="entry name" value="PRK00094.1-4"/>
    <property type="match status" value="1"/>
</dbReference>
<evidence type="ECO:0000256" key="10">
    <source>
        <dbReference type="RuleBase" id="RU000437"/>
    </source>
</evidence>
<evidence type="ECO:0000313" key="15">
    <source>
        <dbReference type="EMBL" id="GMH98358.1"/>
    </source>
</evidence>
<sequence length="411" mass="43806">MLKPVSVFTITIILHLYGAVFCNCYTSPNLSSPTSTPLLPRNLPFPSSTRSSTLLSATPPSPTQNALPYPVRIAVLGGGNFGLALASVCGRSGYSTTLLVRDPDVAEYVNKNNCHPRYMSDVRLGDKVRATTDAKSALKDATYIIHAVPVQYSRNFLLNVKPHIPIGTPVMSASKGIETTSLGFMADILEECLGKDRSYAFLSGPSFAREIAEERATAVVIASEDKQLADDLADIMSSANFRVFTSSDVMGIEVGGSVKNVIAIAAGMCEGLGLGTNAMSGLVTRGCGEMRRLGLYLGAEPTTLAGLSGVGDTFGTCFGPLSRNRNFGIRLGKGETMEEILATTTEVAEGVDTAGALVDLIKSRSKGYRLDLKYPIIFGVRDILEGKLGAREGLEGLMEMPLRLESYEATH</sequence>
<evidence type="ECO:0000256" key="7">
    <source>
        <dbReference type="PIRSR" id="PIRSR000114-1"/>
    </source>
</evidence>
<feature type="active site" description="Proton acceptor" evidence="7">
    <location>
        <position position="259"/>
    </location>
</feature>
<accession>A0A9W7F0A5</accession>
<dbReference type="EC" id="1.1.1.8" evidence="11"/>
<feature type="binding site" evidence="9">
    <location>
        <position position="323"/>
    </location>
    <ligand>
        <name>NAD(+)</name>
        <dbReference type="ChEBI" id="CHEBI:57540"/>
    </ligand>
</feature>
<dbReference type="GO" id="GO:0020015">
    <property type="term" value="C:glycosome"/>
    <property type="evidence" value="ECO:0007669"/>
    <property type="project" value="UniProtKB-SubCell"/>
</dbReference>
<gene>
    <name evidence="15" type="ORF">TrST_g9807</name>
</gene>
<evidence type="ECO:0000313" key="16">
    <source>
        <dbReference type="Proteomes" id="UP001165085"/>
    </source>
</evidence>
<dbReference type="Pfam" id="PF07479">
    <property type="entry name" value="NAD_Gly3P_dh_C"/>
    <property type="match status" value="1"/>
</dbReference>
<dbReference type="SUPFAM" id="SSF48179">
    <property type="entry name" value="6-phosphogluconate dehydrogenase C-terminal domain-like"/>
    <property type="match status" value="1"/>
</dbReference>
<comment type="subcellular location">
    <subcellularLocation>
        <location evidence="5">Glycosome</location>
    </subcellularLocation>
</comment>
<keyword evidence="6" id="KW-0327">Glycosome</keyword>
<evidence type="ECO:0000259" key="14">
    <source>
        <dbReference type="Pfam" id="PF07479"/>
    </source>
</evidence>
<feature type="binding site" evidence="8">
    <location>
        <position position="175"/>
    </location>
    <ligand>
        <name>substrate</name>
    </ligand>
</feature>
<comment type="similarity">
    <text evidence="1 10">Belongs to the NAD-dependent glycerol-3-phosphate dehydrogenase family.</text>
</comment>
<dbReference type="GO" id="GO:0005975">
    <property type="term" value="P:carbohydrate metabolic process"/>
    <property type="evidence" value="ECO:0007669"/>
    <property type="project" value="InterPro"/>
</dbReference>
<feature type="signal peptide" evidence="12">
    <location>
        <begin position="1"/>
        <end position="22"/>
    </location>
</feature>
<proteinExistence type="inferred from homology"/>
<dbReference type="PANTHER" id="PTHR11728">
    <property type="entry name" value="GLYCEROL-3-PHOSPHATE DEHYDROGENASE"/>
    <property type="match status" value="1"/>
</dbReference>
<feature type="chain" id="PRO_5040760149" description="Glycerol-3-phosphate dehydrogenase [NAD(+)]" evidence="12">
    <location>
        <begin position="23"/>
        <end position="411"/>
    </location>
</feature>
<evidence type="ECO:0000256" key="1">
    <source>
        <dbReference type="ARBA" id="ARBA00011009"/>
    </source>
</evidence>
<dbReference type="PROSITE" id="PS00957">
    <property type="entry name" value="NAD_G3PDH"/>
    <property type="match status" value="1"/>
</dbReference>
<dbReference type="GO" id="GO:0046168">
    <property type="term" value="P:glycerol-3-phosphate catabolic process"/>
    <property type="evidence" value="ECO:0007669"/>
    <property type="project" value="UniProtKB-UniRule"/>
</dbReference>
<comment type="caution">
    <text evidence="15">The sequence shown here is derived from an EMBL/GenBank/DDBJ whole genome shotgun (WGS) entry which is preliminary data.</text>
</comment>
<dbReference type="InterPro" id="IPR036291">
    <property type="entry name" value="NAD(P)-bd_dom_sf"/>
</dbReference>
<evidence type="ECO:0000256" key="12">
    <source>
        <dbReference type="SAM" id="SignalP"/>
    </source>
</evidence>
<feature type="binding site" evidence="9">
    <location>
        <position position="208"/>
    </location>
    <ligand>
        <name>NAD(+)</name>
        <dbReference type="ChEBI" id="CHEBI:57540"/>
    </ligand>
</feature>
<keyword evidence="16" id="KW-1185">Reference proteome</keyword>
<evidence type="ECO:0000256" key="4">
    <source>
        <dbReference type="ARBA" id="ARBA00048683"/>
    </source>
</evidence>
<dbReference type="GO" id="GO:0051287">
    <property type="term" value="F:NAD binding"/>
    <property type="evidence" value="ECO:0007669"/>
    <property type="project" value="UniProtKB-UniRule"/>
</dbReference>
<dbReference type="GO" id="GO:0141152">
    <property type="term" value="F:glycerol-3-phosphate dehydrogenase (NAD+) activity"/>
    <property type="evidence" value="ECO:0007669"/>
    <property type="project" value="UniProtKB-UniRule"/>
</dbReference>
<dbReference type="Proteomes" id="UP001165085">
    <property type="component" value="Unassembled WGS sequence"/>
</dbReference>
<keyword evidence="12" id="KW-0732">Signal</keyword>
<dbReference type="InterPro" id="IPR013328">
    <property type="entry name" value="6PGD_dom2"/>
</dbReference>
<evidence type="ECO:0000256" key="5">
    <source>
        <dbReference type="ARBA" id="ARBA00060503"/>
    </source>
</evidence>
<dbReference type="FunFam" id="1.10.1040.10:FF:000001">
    <property type="entry name" value="Glycerol-3-phosphate dehydrogenase [NAD(P)+]"/>
    <property type="match status" value="1"/>
</dbReference>
<reference evidence="16" key="1">
    <citation type="journal article" date="2023" name="Commun. Biol.">
        <title>Genome analysis of Parmales, the sister group of diatoms, reveals the evolutionary specialization of diatoms from phago-mixotrophs to photoautotrophs.</title>
        <authorList>
            <person name="Ban H."/>
            <person name="Sato S."/>
            <person name="Yoshikawa S."/>
            <person name="Yamada K."/>
            <person name="Nakamura Y."/>
            <person name="Ichinomiya M."/>
            <person name="Sato N."/>
            <person name="Blanc-Mathieu R."/>
            <person name="Endo H."/>
            <person name="Kuwata A."/>
            <person name="Ogata H."/>
        </authorList>
    </citation>
    <scope>NUCLEOTIDE SEQUENCE [LARGE SCALE GENOMIC DNA]</scope>
    <source>
        <strain evidence="16">NIES 3701</strain>
    </source>
</reference>
<name>A0A9W7F0A5_9STRA</name>
<dbReference type="NCBIfam" id="NF000940">
    <property type="entry name" value="PRK00094.1-2"/>
    <property type="match status" value="1"/>
</dbReference>
<dbReference type="SUPFAM" id="SSF51735">
    <property type="entry name" value="NAD(P)-binding Rossmann-fold domains"/>
    <property type="match status" value="1"/>
</dbReference>
<protein>
    <recommendedName>
        <fullName evidence="11">Glycerol-3-phosphate dehydrogenase [NAD(+)]</fullName>
        <ecNumber evidence="11">1.1.1.8</ecNumber>
    </recommendedName>
</protein>
<dbReference type="InterPro" id="IPR006109">
    <property type="entry name" value="G3P_DH_NAD-dep_C"/>
</dbReference>
<evidence type="ECO:0000259" key="13">
    <source>
        <dbReference type="Pfam" id="PF01210"/>
    </source>
</evidence>
<evidence type="ECO:0000256" key="11">
    <source>
        <dbReference type="RuleBase" id="RU361243"/>
    </source>
</evidence>
<dbReference type="InterPro" id="IPR006168">
    <property type="entry name" value="G3P_DH_NAD-dep"/>
</dbReference>
<keyword evidence="2 10" id="KW-0560">Oxidoreductase</keyword>
<organism evidence="15 16">
    <name type="scientific">Triparma strigata</name>
    <dbReference type="NCBI Taxonomy" id="1606541"/>
    <lineage>
        <taxon>Eukaryota</taxon>
        <taxon>Sar</taxon>
        <taxon>Stramenopiles</taxon>
        <taxon>Ochrophyta</taxon>
        <taxon>Bolidophyceae</taxon>
        <taxon>Parmales</taxon>
        <taxon>Triparmaceae</taxon>
        <taxon>Triparma</taxon>
    </lineage>
</organism>
<dbReference type="Gene3D" id="1.10.1040.10">
    <property type="entry name" value="N-(1-d-carboxylethyl)-l-norvaline Dehydrogenase, domain 2"/>
    <property type="match status" value="1"/>
</dbReference>
<keyword evidence="3 9" id="KW-0520">NAD</keyword>
<dbReference type="HAMAP" id="MF_00394">
    <property type="entry name" value="NAD_Glyc3P_dehydrog"/>
    <property type="match status" value="1"/>
</dbReference>
<dbReference type="FunFam" id="3.40.50.720:FF:000019">
    <property type="entry name" value="Glycerol-3-phosphate dehydrogenase [NAD(P)+]"/>
    <property type="match status" value="1"/>
</dbReference>
<comment type="catalytic activity">
    <reaction evidence="4 11">
        <text>sn-glycerol 3-phosphate + NAD(+) = dihydroxyacetone phosphate + NADH + H(+)</text>
        <dbReference type="Rhea" id="RHEA:11092"/>
        <dbReference type="ChEBI" id="CHEBI:15378"/>
        <dbReference type="ChEBI" id="CHEBI:57540"/>
        <dbReference type="ChEBI" id="CHEBI:57597"/>
        <dbReference type="ChEBI" id="CHEBI:57642"/>
        <dbReference type="ChEBI" id="CHEBI:57945"/>
        <dbReference type="EC" id="1.1.1.8"/>
    </reaction>
</comment>
<dbReference type="GO" id="GO:0005829">
    <property type="term" value="C:cytosol"/>
    <property type="evidence" value="ECO:0007669"/>
    <property type="project" value="TreeGrafter"/>
</dbReference>
<dbReference type="PIRSF" id="PIRSF000114">
    <property type="entry name" value="Glycerol-3-P_dh"/>
    <property type="match status" value="1"/>
</dbReference>
<evidence type="ECO:0000256" key="8">
    <source>
        <dbReference type="PIRSR" id="PIRSR000114-2"/>
    </source>
</evidence>
<feature type="domain" description="Glycerol-3-phosphate dehydrogenase NAD-dependent N-terminal" evidence="13">
    <location>
        <begin position="73"/>
        <end position="228"/>
    </location>
</feature>
<dbReference type="Pfam" id="PF01210">
    <property type="entry name" value="NAD_Gly3P_dh_N"/>
    <property type="match status" value="1"/>
</dbReference>
<feature type="binding site" evidence="9">
    <location>
        <begin position="77"/>
        <end position="82"/>
    </location>
    <ligand>
        <name>NAD(+)</name>
        <dbReference type="ChEBI" id="CHEBI:57540"/>
    </ligand>
</feature>
<dbReference type="PRINTS" id="PR00077">
    <property type="entry name" value="GPDHDRGNASE"/>
</dbReference>
<dbReference type="EMBL" id="BRXY01000515">
    <property type="protein sequence ID" value="GMH98358.1"/>
    <property type="molecule type" value="Genomic_DNA"/>
</dbReference>
<dbReference type="PANTHER" id="PTHR11728:SF1">
    <property type="entry name" value="GLYCEROL-3-PHOSPHATE DEHYDROGENASE [NAD(+)] 2, CHLOROPLASTIC"/>
    <property type="match status" value="1"/>
</dbReference>
<evidence type="ECO:0000256" key="6">
    <source>
        <dbReference type="ARBA" id="ARBA00084116"/>
    </source>
</evidence>